<keyword evidence="2" id="KW-1185">Reference proteome</keyword>
<evidence type="ECO:0000313" key="1">
    <source>
        <dbReference type="EMBL" id="KAK9996577.1"/>
    </source>
</evidence>
<sequence>MRRESFFQLRTLAAIEHTADKNTTTMEVFSEGWHFLPRHPEKNIKYYRQILMEEESARVENIMNKGNPSVVLYHKFIITNFISNKEWGQHPSLLKTLKGLKFITGSNLHYSYHD</sequence>
<protein>
    <submittedName>
        <fullName evidence="1">Uncharacterized protein</fullName>
    </submittedName>
</protein>
<accession>A0AAW2CGE1</accession>
<dbReference type="EMBL" id="JAZDWU010000007">
    <property type="protein sequence ID" value="KAK9996577.1"/>
    <property type="molecule type" value="Genomic_DNA"/>
</dbReference>
<dbReference type="AlphaFoldDB" id="A0AAW2CGE1"/>
<reference evidence="1 2" key="1">
    <citation type="submission" date="2024-01" db="EMBL/GenBank/DDBJ databases">
        <title>A telomere-to-telomere, gap-free genome of sweet tea (Lithocarpus litseifolius).</title>
        <authorList>
            <person name="Zhou J."/>
        </authorList>
    </citation>
    <scope>NUCLEOTIDE SEQUENCE [LARGE SCALE GENOMIC DNA]</scope>
    <source>
        <strain evidence="1">Zhou-2022a</strain>
        <tissue evidence="1">Leaf</tissue>
    </source>
</reference>
<organism evidence="1 2">
    <name type="scientific">Lithocarpus litseifolius</name>
    <dbReference type="NCBI Taxonomy" id="425828"/>
    <lineage>
        <taxon>Eukaryota</taxon>
        <taxon>Viridiplantae</taxon>
        <taxon>Streptophyta</taxon>
        <taxon>Embryophyta</taxon>
        <taxon>Tracheophyta</taxon>
        <taxon>Spermatophyta</taxon>
        <taxon>Magnoliopsida</taxon>
        <taxon>eudicotyledons</taxon>
        <taxon>Gunneridae</taxon>
        <taxon>Pentapetalae</taxon>
        <taxon>rosids</taxon>
        <taxon>fabids</taxon>
        <taxon>Fagales</taxon>
        <taxon>Fagaceae</taxon>
        <taxon>Lithocarpus</taxon>
    </lineage>
</organism>
<evidence type="ECO:0000313" key="2">
    <source>
        <dbReference type="Proteomes" id="UP001459277"/>
    </source>
</evidence>
<proteinExistence type="predicted"/>
<name>A0AAW2CGE1_9ROSI</name>
<gene>
    <name evidence="1" type="ORF">SO802_021263</name>
</gene>
<comment type="caution">
    <text evidence="1">The sequence shown here is derived from an EMBL/GenBank/DDBJ whole genome shotgun (WGS) entry which is preliminary data.</text>
</comment>
<dbReference type="Proteomes" id="UP001459277">
    <property type="component" value="Unassembled WGS sequence"/>
</dbReference>